<keyword evidence="2" id="KW-0238">DNA-binding</keyword>
<dbReference type="PROSITE" id="PS00894">
    <property type="entry name" value="HTH_DEOR_1"/>
    <property type="match status" value="1"/>
</dbReference>
<dbReference type="EMBL" id="CP017812">
    <property type="protein sequence ID" value="AOZ72729.1"/>
    <property type="molecule type" value="Genomic_DNA"/>
</dbReference>
<organism evidence="5 6">
    <name type="scientific">Boudabousia tangfeifanii</name>
    <dbReference type="NCBI Taxonomy" id="1912795"/>
    <lineage>
        <taxon>Bacteria</taxon>
        <taxon>Bacillati</taxon>
        <taxon>Actinomycetota</taxon>
        <taxon>Actinomycetes</taxon>
        <taxon>Actinomycetales</taxon>
        <taxon>Actinomycetaceae</taxon>
        <taxon>Boudabousia</taxon>
    </lineage>
</organism>
<dbReference type="Pfam" id="PF08220">
    <property type="entry name" value="HTH_DeoR"/>
    <property type="match status" value="1"/>
</dbReference>
<sequence length="266" mass="28798">MNRSERLGKLVDLVIERGSITIDDVVAALHISGATARRDLDALARQQLITRTRGGARANTSTGDLPLRYRTSRQGDEKRALASLAVDRIEPGSTIALNGGTTMTELAHELGIRSDQDSHYQLHPVTVVTNAVNIANDLTVRSNIRVVCTGGVARTRSYELVGPLATLILPHINIDVTFFGVDAISLDDGYYTHNAEEAAINQLLIERARKVIAVADHTKAAKSAFARICGHDQVDELLLGPGAQPEIYQNLHLAGVKIAMPTEQNK</sequence>
<dbReference type="PRINTS" id="PR00037">
    <property type="entry name" value="HTHLACR"/>
</dbReference>
<proteinExistence type="predicted"/>
<evidence type="ECO:0000313" key="6">
    <source>
        <dbReference type="Proteomes" id="UP000176288"/>
    </source>
</evidence>
<evidence type="ECO:0000259" key="4">
    <source>
        <dbReference type="PROSITE" id="PS51000"/>
    </source>
</evidence>
<keyword evidence="1" id="KW-0805">Transcription regulation</keyword>
<dbReference type="InterPro" id="IPR037171">
    <property type="entry name" value="NagB/RpiA_transferase-like"/>
</dbReference>
<dbReference type="PANTHER" id="PTHR30363">
    <property type="entry name" value="HTH-TYPE TRANSCRIPTIONAL REGULATOR SRLR-RELATED"/>
    <property type="match status" value="1"/>
</dbReference>
<dbReference type="Gene3D" id="1.10.10.10">
    <property type="entry name" value="Winged helix-like DNA-binding domain superfamily/Winged helix DNA-binding domain"/>
    <property type="match status" value="1"/>
</dbReference>
<keyword evidence="6" id="KW-1185">Reference proteome</keyword>
<dbReference type="GO" id="GO:0003700">
    <property type="term" value="F:DNA-binding transcription factor activity"/>
    <property type="evidence" value="ECO:0007669"/>
    <property type="project" value="InterPro"/>
</dbReference>
<keyword evidence="3" id="KW-0804">Transcription</keyword>
<dbReference type="AlphaFoldDB" id="A0A1D9MKL6"/>
<dbReference type="STRING" id="1912795.BK816_05000"/>
<dbReference type="OrthoDB" id="7688673at2"/>
<dbReference type="PROSITE" id="PS51000">
    <property type="entry name" value="HTH_DEOR_2"/>
    <property type="match status" value="1"/>
</dbReference>
<dbReference type="Pfam" id="PF00455">
    <property type="entry name" value="DeoRC"/>
    <property type="match status" value="1"/>
</dbReference>
<reference evidence="5 6" key="1">
    <citation type="submission" date="2016-10" db="EMBL/GenBank/DDBJ databases">
        <title>Actinomyces aegypiusis sp. nov., isolated from the Aegypius monachus in Qinghai Tibet Plateau China.</title>
        <authorList>
            <person name="Wang Y."/>
        </authorList>
    </citation>
    <scope>NUCLEOTIDE SEQUENCE [LARGE SCALE GENOMIC DNA]</scope>
    <source>
        <strain evidence="5 6">VUL4_3</strain>
    </source>
</reference>
<evidence type="ECO:0000256" key="2">
    <source>
        <dbReference type="ARBA" id="ARBA00023125"/>
    </source>
</evidence>
<dbReference type="InterPro" id="IPR036390">
    <property type="entry name" value="WH_DNA-bd_sf"/>
</dbReference>
<evidence type="ECO:0000256" key="1">
    <source>
        <dbReference type="ARBA" id="ARBA00023015"/>
    </source>
</evidence>
<evidence type="ECO:0000313" key="5">
    <source>
        <dbReference type="EMBL" id="AOZ72729.1"/>
    </source>
</evidence>
<feature type="domain" description="HTH deoR-type" evidence="4">
    <location>
        <begin position="3"/>
        <end position="58"/>
    </location>
</feature>
<name>A0A1D9MKL6_9ACTO</name>
<dbReference type="GO" id="GO:0003677">
    <property type="term" value="F:DNA binding"/>
    <property type="evidence" value="ECO:0007669"/>
    <property type="project" value="UniProtKB-KW"/>
</dbReference>
<accession>A0A1D9MKL6</accession>
<protein>
    <submittedName>
        <fullName evidence="5">Alkaline phosphatase</fullName>
    </submittedName>
</protein>
<dbReference type="InterPro" id="IPR014036">
    <property type="entry name" value="DeoR-like_C"/>
</dbReference>
<evidence type="ECO:0000256" key="3">
    <source>
        <dbReference type="ARBA" id="ARBA00023163"/>
    </source>
</evidence>
<dbReference type="PANTHER" id="PTHR30363:SF44">
    <property type="entry name" value="AGA OPERON TRANSCRIPTIONAL REPRESSOR-RELATED"/>
    <property type="match status" value="1"/>
</dbReference>
<dbReference type="InterPro" id="IPR050313">
    <property type="entry name" value="Carb_Metab_HTH_regulators"/>
</dbReference>
<dbReference type="SUPFAM" id="SSF100950">
    <property type="entry name" value="NagB/RpiA/CoA transferase-like"/>
    <property type="match status" value="1"/>
</dbReference>
<dbReference type="KEGG" id="avu:BK816_05000"/>
<gene>
    <name evidence="5" type="ORF">BK816_05000</name>
</gene>
<dbReference type="Gene3D" id="3.40.50.1360">
    <property type="match status" value="1"/>
</dbReference>
<dbReference type="SMART" id="SM00420">
    <property type="entry name" value="HTH_DEOR"/>
    <property type="match status" value="1"/>
</dbReference>
<dbReference type="SUPFAM" id="SSF46785">
    <property type="entry name" value="Winged helix' DNA-binding domain"/>
    <property type="match status" value="1"/>
</dbReference>
<dbReference type="InterPro" id="IPR001034">
    <property type="entry name" value="DeoR_HTH"/>
</dbReference>
<dbReference type="SMART" id="SM01134">
    <property type="entry name" value="DeoRC"/>
    <property type="match status" value="1"/>
</dbReference>
<dbReference type="InterPro" id="IPR036388">
    <property type="entry name" value="WH-like_DNA-bd_sf"/>
</dbReference>
<dbReference type="Proteomes" id="UP000176288">
    <property type="component" value="Chromosome"/>
</dbReference>
<dbReference type="InterPro" id="IPR018356">
    <property type="entry name" value="Tscrpt_reg_HTH_DeoR_CS"/>
</dbReference>